<evidence type="ECO:0000259" key="4">
    <source>
        <dbReference type="PROSITE" id="PS01124"/>
    </source>
</evidence>
<keyword evidence="2" id="KW-0238">DNA-binding</keyword>
<feature type="domain" description="HTH araC/xylS-type" evidence="4">
    <location>
        <begin position="189"/>
        <end position="287"/>
    </location>
</feature>
<evidence type="ECO:0000256" key="2">
    <source>
        <dbReference type="ARBA" id="ARBA00023125"/>
    </source>
</evidence>
<evidence type="ECO:0000313" key="6">
    <source>
        <dbReference type="Proteomes" id="UP001580391"/>
    </source>
</evidence>
<accession>A0ABV5BTI8</accession>
<dbReference type="PANTHER" id="PTHR43436:SF1">
    <property type="entry name" value="TRANSCRIPTIONAL REGULATORY PROTEIN"/>
    <property type="match status" value="1"/>
</dbReference>
<dbReference type="InterPro" id="IPR018062">
    <property type="entry name" value="HTH_AraC-typ_CS"/>
</dbReference>
<dbReference type="Gene3D" id="1.10.10.60">
    <property type="entry name" value="Homeodomain-like"/>
    <property type="match status" value="2"/>
</dbReference>
<dbReference type="Pfam" id="PF06719">
    <property type="entry name" value="AraC_N"/>
    <property type="match status" value="1"/>
</dbReference>
<organism evidence="5 6">
    <name type="scientific">Leptospira wolffii</name>
    <dbReference type="NCBI Taxonomy" id="409998"/>
    <lineage>
        <taxon>Bacteria</taxon>
        <taxon>Pseudomonadati</taxon>
        <taxon>Spirochaetota</taxon>
        <taxon>Spirochaetia</taxon>
        <taxon>Leptospirales</taxon>
        <taxon>Leptospiraceae</taxon>
        <taxon>Leptospira</taxon>
    </lineage>
</organism>
<proteinExistence type="predicted"/>
<keyword evidence="6" id="KW-1185">Reference proteome</keyword>
<name>A0ABV5BTI8_9LEPT</name>
<dbReference type="InterPro" id="IPR018060">
    <property type="entry name" value="HTH_AraC"/>
</dbReference>
<evidence type="ECO:0000256" key="1">
    <source>
        <dbReference type="ARBA" id="ARBA00023015"/>
    </source>
</evidence>
<dbReference type="InterPro" id="IPR009594">
    <property type="entry name" value="Tscrpt_reg_HTH_AraC_N"/>
</dbReference>
<reference evidence="5 6" key="1">
    <citation type="submission" date="2024-09" db="EMBL/GenBank/DDBJ databases">
        <title>Taxonomic and Genotyping Characterization of Leptospira Strains isolated from Multiple Sources in Colombia highlights the importance of intermediate species.</title>
        <authorList>
            <person name="Torres Higuera L."/>
            <person name="Rojas Tapias D."/>
            <person name="Jimenez Velasquez S."/>
            <person name="Renjifo Ibanez C."/>
        </authorList>
    </citation>
    <scope>NUCLEOTIDE SEQUENCE [LARGE SCALE GENOMIC DNA]</scope>
    <source>
        <strain evidence="5 6">Lep080</strain>
    </source>
</reference>
<protein>
    <submittedName>
        <fullName evidence="5">AraC family transcriptional regulator N-terminal domain-containing protein</fullName>
    </submittedName>
</protein>
<dbReference type="Pfam" id="PF12833">
    <property type="entry name" value="HTH_18"/>
    <property type="match status" value="1"/>
</dbReference>
<dbReference type="Proteomes" id="UP001580391">
    <property type="component" value="Unassembled WGS sequence"/>
</dbReference>
<dbReference type="SUPFAM" id="SSF46689">
    <property type="entry name" value="Homeodomain-like"/>
    <property type="match status" value="2"/>
</dbReference>
<evidence type="ECO:0000256" key="3">
    <source>
        <dbReference type="ARBA" id="ARBA00023163"/>
    </source>
</evidence>
<dbReference type="SMART" id="SM00342">
    <property type="entry name" value="HTH_ARAC"/>
    <property type="match status" value="1"/>
</dbReference>
<dbReference type="EMBL" id="JBHILJ010000017">
    <property type="protein sequence ID" value="MFB5738510.1"/>
    <property type="molecule type" value="Genomic_DNA"/>
</dbReference>
<dbReference type="PANTHER" id="PTHR43436">
    <property type="entry name" value="ARAC-FAMILY TRANSCRIPTIONAL REGULATOR"/>
    <property type="match status" value="1"/>
</dbReference>
<comment type="caution">
    <text evidence="5">The sequence shown here is derived from an EMBL/GenBank/DDBJ whole genome shotgun (WGS) entry which is preliminary data.</text>
</comment>
<keyword evidence="3" id="KW-0804">Transcription</keyword>
<dbReference type="PROSITE" id="PS01124">
    <property type="entry name" value="HTH_ARAC_FAMILY_2"/>
    <property type="match status" value="1"/>
</dbReference>
<sequence>MEDIIQEIAELTIHAGTEPTETELPGVWIIKGEVPQHQLAAVYQPMIGFIVRGGKTISIGDQTLHMKAPSYFIIPTEMPASGKVEQGKNGLPYVSVALYLNQESILSLIQDVPDDQWERKSSGEFSNCDLDRDLAEAWLRMLRLLHTPEHIAALFPVYEREILYRTILGPQGWRLRQLCFANGKAPRIHQSIRWIRENFKKPLDIGRIAAKSGLAVTTFHRQFKDITGISPIQFQKQLRLLEARKLLVYSGSSVLEAAYEVGYESPSQFNREYSRFFGESPARDASRLRKLG</sequence>
<gene>
    <name evidence="5" type="ORF">ACE5IX_18480</name>
</gene>
<dbReference type="PROSITE" id="PS00041">
    <property type="entry name" value="HTH_ARAC_FAMILY_1"/>
    <property type="match status" value="1"/>
</dbReference>
<dbReference type="InterPro" id="IPR009057">
    <property type="entry name" value="Homeodomain-like_sf"/>
</dbReference>
<evidence type="ECO:0000313" key="5">
    <source>
        <dbReference type="EMBL" id="MFB5738510.1"/>
    </source>
</evidence>
<keyword evidence="1" id="KW-0805">Transcription regulation</keyword>
<dbReference type="RefSeq" id="WP_375517711.1">
    <property type="nucleotide sequence ID" value="NZ_JBHILI010000010.1"/>
</dbReference>